<reference evidence="1" key="1">
    <citation type="submission" date="2022-10" db="EMBL/GenBank/DDBJ databases">
        <title>Human gut microbiome strain richness.</title>
        <authorList>
            <person name="Chen-Liaw A."/>
        </authorList>
    </citation>
    <scope>NUCLEOTIDE SEQUENCE</scope>
    <source>
        <strain evidence="1">1001283st1_A3_1001283B150304_161114</strain>
    </source>
</reference>
<sequence length="134" mass="15942">MEDLLHIIAYWRRKTGEVVFTTAWMADAGYVCDRYYHMAVMAGHRDACRIFYFLHPNLFGNYPLLKLFNSFSIRLAFYGHYYPLRYEVWLNDKTGILRSLFWFKDGEIHGIEFVKLIPFGFKMGSFLLIVCDND</sequence>
<dbReference type="RefSeq" id="WP_008766522.1">
    <property type="nucleotide sequence ID" value="NZ_JADNKL010000025.1"/>
</dbReference>
<proteinExistence type="predicted"/>
<accession>A0AAP3WIX0</accession>
<evidence type="ECO:0000313" key="1">
    <source>
        <dbReference type="EMBL" id="MDC2239192.1"/>
    </source>
</evidence>
<dbReference type="Proteomes" id="UP001217776">
    <property type="component" value="Unassembled WGS sequence"/>
</dbReference>
<name>A0AAP3WIX0_BACT4</name>
<comment type="caution">
    <text evidence="1">The sequence shown here is derived from an EMBL/GenBank/DDBJ whole genome shotgun (WGS) entry which is preliminary data.</text>
</comment>
<dbReference type="EMBL" id="JAQNVG010000081">
    <property type="protein sequence ID" value="MDC2239192.1"/>
    <property type="molecule type" value="Genomic_DNA"/>
</dbReference>
<dbReference type="AlphaFoldDB" id="A0AAP3WIX0"/>
<organism evidence="1 2">
    <name type="scientific">Bacteroides thetaiotaomicron</name>
    <dbReference type="NCBI Taxonomy" id="818"/>
    <lineage>
        <taxon>Bacteria</taxon>
        <taxon>Pseudomonadati</taxon>
        <taxon>Bacteroidota</taxon>
        <taxon>Bacteroidia</taxon>
        <taxon>Bacteroidales</taxon>
        <taxon>Bacteroidaceae</taxon>
        <taxon>Bacteroides</taxon>
    </lineage>
</organism>
<gene>
    <name evidence="1" type="ORF">PO127_25945</name>
</gene>
<protein>
    <submittedName>
        <fullName evidence="1">Uncharacterized protein</fullName>
    </submittedName>
</protein>
<evidence type="ECO:0000313" key="2">
    <source>
        <dbReference type="Proteomes" id="UP001217776"/>
    </source>
</evidence>